<proteinExistence type="predicted"/>
<dbReference type="GO" id="GO:0070403">
    <property type="term" value="F:NAD+ binding"/>
    <property type="evidence" value="ECO:0007669"/>
    <property type="project" value="InterPro"/>
</dbReference>
<accession>A0A5J4YWE5</accession>
<gene>
    <name evidence="9" type="ORF">FVE85_2006</name>
</gene>
<dbReference type="PROSITE" id="PS50305">
    <property type="entry name" value="SIRTUIN"/>
    <property type="match status" value="1"/>
</dbReference>
<dbReference type="Gene3D" id="3.30.1600.10">
    <property type="entry name" value="SIR2/SIRT2 'Small Domain"/>
    <property type="match status" value="1"/>
</dbReference>
<feature type="compositionally biased region" description="Acidic residues" evidence="7">
    <location>
        <begin position="49"/>
        <end position="74"/>
    </location>
</feature>
<reference evidence="10" key="1">
    <citation type="journal article" date="2019" name="Nat. Commun.">
        <title>Expansion of phycobilisome linker gene families in mesophilic red algae.</title>
        <authorList>
            <person name="Lee J."/>
            <person name="Kim D."/>
            <person name="Bhattacharya D."/>
            <person name="Yoon H.S."/>
        </authorList>
    </citation>
    <scope>NUCLEOTIDE SEQUENCE [LARGE SCALE GENOMIC DNA]</scope>
    <source>
        <strain evidence="10">CCMP 1328</strain>
    </source>
</reference>
<evidence type="ECO:0000256" key="6">
    <source>
        <dbReference type="PROSITE-ProRule" id="PRU00236"/>
    </source>
</evidence>
<evidence type="ECO:0000256" key="7">
    <source>
        <dbReference type="SAM" id="MobiDB-lite"/>
    </source>
</evidence>
<organism evidence="9 10">
    <name type="scientific">Porphyridium purpureum</name>
    <name type="common">Red alga</name>
    <name type="synonym">Porphyridium cruentum</name>
    <dbReference type="NCBI Taxonomy" id="35688"/>
    <lineage>
        <taxon>Eukaryota</taxon>
        <taxon>Rhodophyta</taxon>
        <taxon>Bangiophyceae</taxon>
        <taxon>Porphyridiales</taxon>
        <taxon>Porphyridiaceae</taxon>
        <taxon>Porphyridium</taxon>
    </lineage>
</organism>
<keyword evidence="3 6" id="KW-0479">Metal-binding</keyword>
<feature type="binding site" evidence="6">
    <location>
        <position position="298"/>
    </location>
    <ligand>
        <name>Zn(2+)</name>
        <dbReference type="ChEBI" id="CHEBI:29105"/>
    </ligand>
</feature>
<dbReference type="OMA" id="FIRDLEC"/>
<dbReference type="Pfam" id="PF02146">
    <property type="entry name" value="SIR2"/>
    <property type="match status" value="1"/>
</dbReference>
<dbReference type="InterPro" id="IPR026591">
    <property type="entry name" value="Sirtuin_cat_small_dom_sf"/>
</dbReference>
<evidence type="ECO:0000256" key="1">
    <source>
        <dbReference type="ARBA" id="ARBA00001947"/>
    </source>
</evidence>
<feature type="binding site" evidence="6">
    <location>
        <position position="319"/>
    </location>
    <ligand>
        <name>Zn(2+)</name>
        <dbReference type="ChEBI" id="CHEBI:29105"/>
    </ligand>
</feature>
<evidence type="ECO:0000256" key="3">
    <source>
        <dbReference type="ARBA" id="ARBA00022723"/>
    </source>
</evidence>
<evidence type="ECO:0000259" key="8">
    <source>
        <dbReference type="PROSITE" id="PS50305"/>
    </source>
</evidence>
<feature type="active site" description="Proton acceptor" evidence="6">
    <location>
        <position position="287"/>
    </location>
</feature>
<keyword evidence="2" id="KW-0808">Transferase</keyword>
<dbReference type="AlphaFoldDB" id="A0A5J4YWE5"/>
<dbReference type="InterPro" id="IPR003000">
    <property type="entry name" value="Sirtuin"/>
</dbReference>
<evidence type="ECO:0000256" key="4">
    <source>
        <dbReference type="ARBA" id="ARBA00022833"/>
    </source>
</evidence>
<feature type="compositionally biased region" description="Low complexity" evidence="7">
    <location>
        <begin position="358"/>
        <end position="377"/>
    </location>
</feature>
<sequence>MATASMTGKRRKVEVSALRTAACDEEAQLSGAAVVGVRDAVGVQAEGSCVDENESDLEQTQEQEGDEETDDSTDDSTSSSSHSSLSVLTQHSDYQRNLSAMGEGLMRGDDMQTVIDCVIGRPGVLSLDYDDVPHLSELARLVTYIKRPKLLRHRLYEQAVLEADRGLEFIANLLATKKNIVVLAGAGVSVSCGIPDFRSPGGLYEQVEQRFGLPDPQALFDINYFMRDPFPFFSFAQEILPDANIQPSLTHLLLRGLERANKLRRLYTQNIDGLESRAGIERYVPCHGSFRTVSCIKCGSKSGGDSIRSQVARQQIPLCPVCVPEASEKSKDPEYIRSLLYAAKHLSGVNSGSGSGSGSDSDSSSSSGTRTDSASESPRARLSASNARPPILKYDVVFFGEPLGDEFHENIEEDLMSCDLLIVIGTSCNVAPVAKIPLAISPSVPQILINREQILHRPEFFDIELLGNCDDISRALLHSCPWLADEARMQLSIPQDILESPPPHYEFVAPNRFVFEARDKQ</sequence>
<evidence type="ECO:0000256" key="5">
    <source>
        <dbReference type="ARBA" id="ARBA00023027"/>
    </source>
</evidence>
<keyword evidence="4 6" id="KW-0862">Zinc</keyword>
<dbReference type="InterPro" id="IPR029035">
    <property type="entry name" value="DHS-like_NAD/FAD-binding_dom"/>
</dbReference>
<dbReference type="GO" id="GO:0017136">
    <property type="term" value="F:histone deacetylase activity, NAD-dependent"/>
    <property type="evidence" value="ECO:0007669"/>
    <property type="project" value="TreeGrafter"/>
</dbReference>
<dbReference type="EMBL" id="VRMN01000003">
    <property type="protein sequence ID" value="KAA8495851.1"/>
    <property type="molecule type" value="Genomic_DNA"/>
</dbReference>
<dbReference type="OrthoDB" id="420264at2759"/>
<dbReference type="GO" id="GO:0046872">
    <property type="term" value="F:metal ion binding"/>
    <property type="evidence" value="ECO:0007669"/>
    <property type="project" value="UniProtKB-KW"/>
</dbReference>
<feature type="binding site" evidence="6">
    <location>
        <position position="322"/>
    </location>
    <ligand>
        <name>Zn(2+)</name>
        <dbReference type="ChEBI" id="CHEBI:29105"/>
    </ligand>
</feature>
<feature type="binding site" evidence="6">
    <location>
        <position position="295"/>
    </location>
    <ligand>
        <name>Zn(2+)</name>
        <dbReference type="ChEBI" id="CHEBI:29105"/>
    </ligand>
</feature>
<comment type="cofactor">
    <cofactor evidence="1">
        <name>Zn(2+)</name>
        <dbReference type="ChEBI" id="CHEBI:29105"/>
    </cofactor>
</comment>
<feature type="region of interest" description="Disordered" evidence="7">
    <location>
        <begin position="349"/>
        <end position="384"/>
    </location>
</feature>
<feature type="compositionally biased region" description="Low complexity" evidence="7">
    <location>
        <begin position="75"/>
        <end position="88"/>
    </location>
</feature>
<comment type="caution">
    <text evidence="9">The sequence shown here is derived from an EMBL/GenBank/DDBJ whole genome shotgun (WGS) entry which is preliminary data.</text>
</comment>
<dbReference type="SUPFAM" id="SSF52467">
    <property type="entry name" value="DHS-like NAD/FAD-binding domain"/>
    <property type="match status" value="1"/>
</dbReference>
<dbReference type="PANTHER" id="PTHR11085">
    <property type="entry name" value="NAD-DEPENDENT PROTEIN DEACYLASE SIRTUIN-5, MITOCHONDRIAL-RELATED"/>
    <property type="match status" value="1"/>
</dbReference>
<keyword evidence="10" id="KW-1185">Reference proteome</keyword>
<evidence type="ECO:0000256" key="2">
    <source>
        <dbReference type="ARBA" id="ARBA00022679"/>
    </source>
</evidence>
<keyword evidence="5" id="KW-0520">NAD</keyword>
<feature type="domain" description="Deacetylase sirtuin-type" evidence="8">
    <location>
        <begin position="160"/>
        <end position="483"/>
    </location>
</feature>
<protein>
    <submittedName>
        <fullName evidence="9">NAD-dependent histone deacetylase Sir2</fullName>
    </submittedName>
</protein>
<dbReference type="GO" id="GO:0005634">
    <property type="term" value="C:nucleus"/>
    <property type="evidence" value="ECO:0007669"/>
    <property type="project" value="TreeGrafter"/>
</dbReference>
<dbReference type="Proteomes" id="UP000324585">
    <property type="component" value="Unassembled WGS sequence"/>
</dbReference>
<dbReference type="Gene3D" id="3.40.50.1220">
    <property type="entry name" value="TPP-binding domain"/>
    <property type="match status" value="1"/>
</dbReference>
<dbReference type="PANTHER" id="PTHR11085:SF9">
    <property type="entry name" value="NAD-DEPENDENT PROTEIN DEACETYLASE SIRTUIN-1"/>
    <property type="match status" value="1"/>
</dbReference>
<name>A0A5J4YWE5_PORPP</name>
<evidence type="ECO:0000313" key="10">
    <source>
        <dbReference type="Proteomes" id="UP000324585"/>
    </source>
</evidence>
<feature type="region of interest" description="Disordered" evidence="7">
    <location>
        <begin position="45"/>
        <end position="88"/>
    </location>
</feature>
<evidence type="ECO:0000313" key="9">
    <source>
        <dbReference type="EMBL" id="KAA8495851.1"/>
    </source>
</evidence>
<dbReference type="InterPro" id="IPR026590">
    <property type="entry name" value="Ssirtuin_cat_dom"/>
</dbReference>
<dbReference type="InterPro" id="IPR050134">
    <property type="entry name" value="NAD-dep_sirtuin_deacylases"/>
</dbReference>